<evidence type="ECO:0000313" key="3">
    <source>
        <dbReference type="EMBL" id="EEW37081.1"/>
    </source>
</evidence>
<dbReference type="PIRSF" id="PIRSF031512">
    <property type="entry name" value="EpsL"/>
    <property type="match status" value="1"/>
</dbReference>
<dbReference type="AlphaFoldDB" id="C8NHA4"/>
<name>C8NHA4_9LACT</name>
<dbReference type="HOGENOM" id="CLU_049565_0_1_9"/>
<protein>
    <recommendedName>
        <fullName evidence="2">Phosphodiester glycosidase domain-containing protein</fullName>
    </recommendedName>
</protein>
<dbReference type="Proteomes" id="UP000005926">
    <property type="component" value="Unassembled WGS sequence"/>
</dbReference>
<organism evidence="3 4">
    <name type="scientific">Granulicatella adiacens ATCC 49175</name>
    <dbReference type="NCBI Taxonomy" id="638301"/>
    <lineage>
        <taxon>Bacteria</taxon>
        <taxon>Bacillati</taxon>
        <taxon>Bacillota</taxon>
        <taxon>Bacilli</taxon>
        <taxon>Lactobacillales</taxon>
        <taxon>Carnobacteriaceae</taxon>
        <taxon>Granulicatella</taxon>
    </lineage>
</organism>
<gene>
    <name evidence="3" type="ORF">HMPREF0444_1299</name>
</gene>
<dbReference type="InterPro" id="IPR018711">
    <property type="entry name" value="NAGPA"/>
</dbReference>
<sequence length="323" mass="33855">MSNNKKGKSLRKILSTAYTAVLIGASGMVIADTLFISKSLAKFSNETAATTNTATGTGASGTGTSSNSSSSSSGGASTTPTVSTATAYEDDTKSISIETYERNNTQIHVATVKIKGNSSIKTALANETYGRNVTAKTSTTAKSVNAVLAINGDYYGARDAGYVVRNGKLLRSESQSADQEDLVIYKDGSFGIIKEGDITAQQLVDNGAMQVLSFGPALIENGQVAVDSSDEVGKAMASNPRTAIGIIDDSTYVFVVSDGRTSESQGLSLKQLADFIKELNVTTAYNLDGGGSSTMYFNGQIINKPTTNGRNIEEREVSDIVYL</sequence>
<evidence type="ECO:0000259" key="2">
    <source>
        <dbReference type="Pfam" id="PF09992"/>
    </source>
</evidence>
<keyword evidence="4" id="KW-1185">Reference proteome</keyword>
<dbReference type="eggNOG" id="COG4632">
    <property type="taxonomic scope" value="Bacteria"/>
</dbReference>
<proteinExistence type="predicted"/>
<dbReference type="InterPro" id="IPR014565">
    <property type="entry name" value="EpsL_firmicutes"/>
</dbReference>
<feature type="domain" description="Phosphodiester glycosidase" evidence="2">
    <location>
        <begin position="145"/>
        <end position="322"/>
    </location>
</feature>
<dbReference type="STRING" id="638301.HMPREF0444_1299"/>
<dbReference type="PANTHER" id="PTHR40446:SF2">
    <property type="entry name" value="N-ACETYLGLUCOSAMINE-1-PHOSPHODIESTER ALPHA-N-ACETYLGLUCOSAMINIDASE"/>
    <property type="match status" value="1"/>
</dbReference>
<evidence type="ECO:0000313" key="4">
    <source>
        <dbReference type="Proteomes" id="UP000005926"/>
    </source>
</evidence>
<feature type="region of interest" description="Disordered" evidence="1">
    <location>
        <begin position="51"/>
        <end position="87"/>
    </location>
</feature>
<dbReference type="EMBL" id="ACKZ01000020">
    <property type="protein sequence ID" value="EEW37081.1"/>
    <property type="molecule type" value="Genomic_DNA"/>
</dbReference>
<dbReference type="Pfam" id="PF09992">
    <property type="entry name" value="NAGPA"/>
    <property type="match status" value="1"/>
</dbReference>
<dbReference type="PANTHER" id="PTHR40446">
    <property type="entry name" value="N-ACETYLGLUCOSAMINE-1-PHOSPHODIESTER ALPHA-N-ACETYLGLUCOSAMINIDASE"/>
    <property type="match status" value="1"/>
</dbReference>
<comment type="caution">
    <text evidence="3">The sequence shown here is derived from an EMBL/GenBank/DDBJ whole genome shotgun (WGS) entry which is preliminary data.</text>
</comment>
<accession>C8NHA4</accession>
<evidence type="ECO:0000256" key="1">
    <source>
        <dbReference type="SAM" id="MobiDB-lite"/>
    </source>
</evidence>
<reference evidence="3 4" key="1">
    <citation type="submission" date="2009-08" db="EMBL/GenBank/DDBJ databases">
        <authorList>
            <person name="Muzny D."/>
            <person name="Qin X."/>
            <person name="Deng J."/>
            <person name="Jiang H."/>
            <person name="Liu Y."/>
            <person name="Qu J."/>
            <person name="Song X.-Z."/>
            <person name="Zhang L."/>
            <person name="Thornton R."/>
            <person name="Coyle M."/>
            <person name="Francisco L."/>
            <person name="Jackson L."/>
            <person name="Javaid M."/>
            <person name="Korchina V."/>
            <person name="Kovar C."/>
            <person name="Mata R."/>
            <person name="Mathew T."/>
            <person name="Ngo R."/>
            <person name="Nguyen L."/>
            <person name="Nguyen N."/>
            <person name="Okwuonu G."/>
            <person name="Ongeri F."/>
            <person name="Pham C."/>
            <person name="Simmons D."/>
            <person name="Wilczek-Boney K."/>
            <person name="Hale W."/>
            <person name="Jakkamsetti A."/>
            <person name="Pham P."/>
            <person name="Ruth R."/>
            <person name="San Lucas F."/>
            <person name="Warren J."/>
            <person name="Zhang J."/>
            <person name="Zhao Z."/>
            <person name="Zhou C."/>
            <person name="Zhu D."/>
            <person name="Lee S."/>
            <person name="Bess C."/>
            <person name="Blankenburg K."/>
            <person name="Forbes L."/>
            <person name="Fu Q."/>
            <person name="Gubbala S."/>
            <person name="Hirani K."/>
            <person name="Jayaseelan J.C."/>
            <person name="Lara F."/>
            <person name="Munidasa M."/>
            <person name="Palculict T."/>
            <person name="Patil S."/>
            <person name="Pu L.-L."/>
            <person name="Saada N."/>
            <person name="Tang L."/>
            <person name="Weissenberger G."/>
            <person name="Zhu Y."/>
            <person name="Hemphill L."/>
            <person name="Shang Y."/>
            <person name="Youmans B."/>
            <person name="Ayvaz T."/>
            <person name="Ross M."/>
            <person name="Santibanez J."/>
            <person name="Aqrawi P."/>
            <person name="Gross S."/>
            <person name="Joshi V."/>
            <person name="Fowler G."/>
            <person name="Nazareth L."/>
            <person name="Reid J."/>
            <person name="Worley K."/>
            <person name="Petrosino J."/>
            <person name="Highlander S."/>
            <person name="Gibbs R."/>
        </authorList>
    </citation>
    <scope>NUCLEOTIDE SEQUENCE [LARGE SCALE GENOMIC DNA]</scope>
    <source>
        <strain evidence="3 4">ATCC 49175</strain>
    </source>
</reference>